<dbReference type="Proteomes" id="UP000254834">
    <property type="component" value="Chromosome"/>
</dbReference>
<protein>
    <submittedName>
        <fullName evidence="1">Uncharacterized protein</fullName>
    </submittedName>
</protein>
<reference evidence="1 2" key="1">
    <citation type="submission" date="2017-12" db="EMBL/GenBank/DDBJ databases">
        <title>Chromulinavorax destructans is a abundant pathogen of dominant heterotrophic picoflagllates.</title>
        <authorList>
            <person name="Deeg C.M."/>
            <person name="Zimmer M."/>
            <person name="Suttle C.A."/>
        </authorList>
    </citation>
    <scope>NUCLEOTIDE SEQUENCE [LARGE SCALE GENOMIC DNA]</scope>
    <source>
        <strain evidence="1 2">SeV1</strain>
    </source>
</reference>
<evidence type="ECO:0000313" key="1">
    <source>
        <dbReference type="EMBL" id="AXK60845.1"/>
    </source>
</evidence>
<organism evidence="1 2">
    <name type="scientific">Candidatus Chromulinivorax destructor</name>
    <dbReference type="NCBI Taxonomy" id="2066483"/>
    <lineage>
        <taxon>Bacteria</taxon>
        <taxon>Candidatus Babelota</taxon>
        <taxon>Candidatus Babeliae</taxon>
        <taxon>Candidatus Babeliales</taxon>
        <taxon>Candidatus Chromulinivoraceae</taxon>
        <taxon>Candidatus Chromulinivorax</taxon>
    </lineage>
</organism>
<name>A0A345ZC28_9BACT</name>
<dbReference type="EMBL" id="CP025544">
    <property type="protein sequence ID" value="AXK60845.1"/>
    <property type="molecule type" value="Genomic_DNA"/>
</dbReference>
<gene>
    <name evidence="1" type="ORF">C0J27_03815</name>
</gene>
<keyword evidence="2" id="KW-1185">Reference proteome</keyword>
<proteinExistence type="predicted"/>
<dbReference type="AlphaFoldDB" id="A0A345ZC28"/>
<dbReference type="KEGG" id="cdes:C0J27_03815"/>
<accession>A0A345ZC28</accession>
<dbReference type="RefSeq" id="WP_115585860.1">
    <property type="nucleotide sequence ID" value="NZ_CP025544.1"/>
</dbReference>
<sequence>MKKLHITICIIFSLIMVNASVLKAMQTKHYNPHIEKMLSLAKYLQSSSSDLVELNDCQEIPVSAMIQYIQENEQGDNLFSLSTRQLLTLTPRSLLVEAYEIAVQNMHKPQILYFYDCHDDSFSDGD</sequence>
<evidence type="ECO:0000313" key="2">
    <source>
        <dbReference type="Proteomes" id="UP000254834"/>
    </source>
</evidence>